<feature type="binding site" evidence="11">
    <location>
        <begin position="16"/>
        <end position="21"/>
    </location>
    <ligand>
        <name>ATP</name>
        <dbReference type="ChEBI" id="CHEBI:30616"/>
    </ligand>
</feature>
<comment type="catalytic activity">
    <reaction evidence="10 11">
        <text>shikimate + ATP = 3-phosphoshikimate + ADP + H(+)</text>
        <dbReference type="Rhea" id="RHEA:13121"/>
        <dbReference type="ChEBI" id="CHEBI:15378"/>
        <dbReference type="ChEBI" id="CHEBI:30616"/>
        <dbReference type="ChEBI" id="CHEBI:36208"/>
        <dbReference type="ChEBI" id="CHEBI:145989"/>
        <dbReference type="ChEBI" id="CHEBI:456216"/>
        <dbReference type="EC" id="2.7.1.71"/>
    </reaction>
</comment>
<comment type="cofactor">
    <cofactor evidence="11">
        <name>Mg(2+)</name>
        <dbReference type="ChEBI" id="CHEBI:18420"/>
    </cofactor>
    <text evidence="11">Binds 1 Mg(2+) ion per subunit.</text>
</comment>
<dbReference type="UniPathway" id="UPA00053">
    <property type="reaction ID" value="UER00088"/>
</dbReference>
<feature type="binding site" evidence="11">
    <location>
        <position position="84"/>
    </location>
    <ligand>
        <name>substrate</name>
    </ligand>
</feature>
<organism evidence="12 13">
    <name type="scientific">Eiseniibacteriota bacterium</name>
    <dbReference type="NCBI Taxonomy" id="2212470"/>
    <lineage>
        <taxon>Bacteria</taxon>
        <taxon>Candidatus Eiseniibacteriota</taxon>
    </lineage>
</organism>
<dbReference type="InterPro" id="IPR000623">
    <property type="entry name" value="Shikimate_kinase/TSH1"/>
</dbReference>
<evidence type="ECO:0000256" key="8">
    <source>
        <dbReference type="ARBA" id="ARBA00022840"/>
    </source>
</evidence>
<comment type="subunit">
    <text evidence="11">Monomer.</text>
</comment>
<dbReference type="SUPFAM" id="SSF52540">
    <property type="entry name" value="P-loop containing nucleoside triphosphate hydrolases"/>
    <property type="match status" value="1"/>
</dbReference>
<protein>
    <recommendedName>
        <fullName evidence="3 11">Shikimate kinase</fullName>
        <shortName evidence="11">SK</shortName>
        <ecNumber evidence="3 11">2.7.1.71</ecNumber>
    </recommendedName>
</protein>
<sequence length="175" mass="18280">MTELAERPIALVGLMGAGKSATAHALGERLGAAVADLDAMLVAESGRTIAEWFASDGEPAFRRHEGVLLRRALAAGARVIACGGGIVLDPENRRVLAAECRVVWLEVTAAEAARRLRLDAVERPLLAGQAPEPALAQVLAERRDLYAALAHQRVATDGLTPEQVAIAVIGGSHAA</sequence>
<dbReference type="GO" id="GO:0004765">
    <property type="term" value="F:shikimate kinase activity"/>
    <property type="evidence" value="ECO:0007669"/>
    <property type="project" value="UniProtKB-UniRule"/>
</dbReference>
<dbReference type="AlphaFoldDB" id="A0A849SM93"/>
<dbReference type="InterPro" id="IPR023000">
    <property type="entry name" value="Shikimate_kinase_CS"/>
</dbReference>
<dbReference type="Proteomes" id="UP000580839">
    <property type="component" value="Unassembled WGS sequence"/>
</dbReference>
<comment type="subcellular location">
    <subcellularLocation>
        <location evidence="11">Cytoplasm</location>
    </subcellularLocation>
</comment>
<evidence type="ECO:0000256" key="2">
    <source>
        <dbReference type="ARBA" id="ARBA00006997"/>
    </source>
</evidence>
<keyword evidence="11" id="KW-0479">Metal-binding</keyword>
<evidence type="ECO:0000256" key="1">
    <source>
        <dbReference type="ARBA" id="ARBA00004842"/>
    </source>
</evidence>
<feature type="binding site" evidence="11">
    <location>
        <position position="123"/>
    </location>
    <ligand>
        <name>ATP</name>
        <dbReference type="ChEBI" id="CHEBI:30616"/>
    </ligand>
</feature>
<dbReference type="Gene3D" id="3.40.50.300">
    <property type="entry name" value="P-loop containing nucleotide triphosphate hydrolases"/>
    <property type="match status" value="1"/>
</dbReference>
<dbReference type="GO" id="GO:0000287">
    <property type="term" value="F:magnesium ion binding"/>
    <property type="evidence" value="ECO:0007669"/>
    <property type="project" value="UniProtKB-UniRule"/>
</dbReference>
<proteinExistence type="inferred from homology"/>
<feature type="binding site" evidence="11">
    <location>
        <position position="142"/>
    </location>
    <ligand>
        <name>substrate</name>
    </ligand>
</feature>
<gene>
    <name evidence="11" type="primary">aroK</name>
    <name evidence="12" type="ORF">HOP12_00130</name>
</gene>
<dbReference type="Pfam" id="PF01202">
    <property type="entry name" value="SKI"/>
    <property type="match status" value="1"/>
</dbReference>
<dbReference type="HAMAP" id="MF_00109">
    <property type="entry name" value="Shikimate_kinase"/>
    <property type="match status" value="1"/>
</dbReference>
<dbReference type="InterPro" id="IPR027417">
    <property type="entry name" value="P-loop_NTPase"/>
</dbReference>
<evidence type="ECO:0000313" key="12">
    <source>
        <dbReference type="EMBL" id="NOT32560.1"/>
    </source>
</evidence>
<comment type="pathway">
    <text evidence="1 11">Metabolic intermediate biosynthesis; chorismate biosynthesis; chorismate from D-erythrose 4-phosphate and phosphoenolpyruvate: step 5/7.</text>
</comment>
<dbReference type="GO" id="GO:0009073">
    <property type="term" value="P:aromatic amino acid family biosynthetic process"/>
    <property type="evidence" value="ECO:0007669"/>
    <property type="project" value="UniProtKB-KW"/>
</dbReference>
<dbReference type="EC" id="2.7.1.71" evidence="3 11"/>
<dbReference type="GO" id="GO:0005524">
    <property type="term" value="F:ATP binding"/>
    <property type="evidence" value="ECO:0007669"/>
    <property type="project" value="UniProtKB-UniRule"/>
</dbReference>
<keyword evidence="11" id="KW-0460">Magnesium</keyword>
<name>A0A849SM93_UNCEI</name>
<keyword evidence="11" id="KW-0963">Cytoplasm</keyword>
<keyword evidence="5 11" id="KW-0808">Transferase</keyword>
<evidence type="ECO:0000256" key="10">
    <source>
        <dbReference type="ARBA" id="ARBA00048567"/>
    </source>
</evidence>
<dbReference type="GO" id="GO:0008652">
    <property type="term" value="P:amino acid biosynthetic process"/>
    <property type="evidence" value="ECO:0007669"/>
    <property type="project" value="UniProtKB-KW"/>
</dbReference>
<evidence type="ECO:0000256" key="11">
    <source>
        <dbReference type="HAMAP-Rule" id="MF_00109"/>
    </source>
</evidence>
<evidence type="ECO:0000256" key="5">
    <source>
        <dbReference type="ARBA" id="ARBA00022679"/>
    </source>
</evidence>
<dbReference type="GO" id="GO:0005829">
    <property type="term" value="C:cytosol"/>
    <property type="evidence" value="ECO:0007669"/>
    <property type="project" value="TreeGrafter"/>
</dbReference>
<dbReference type="PRINTS" id="PR01100">
    <property type="entry name" value="SHIKIMTKNASE"/>
</dbReference>
<keyword evidence="8 11" id="KW-0067">ATP-binding</keyword>
<feature type="binding site" evidence="11">
    <location>
        <position position="38"/>
    </location>
    <ligand>
        <name>substrate</name>
    </ligand>
</feature>
<comment type="function">
    <text evidence="11">Catalyzes the specific phosphorylation of the 3-hydroxyl group of shikimic acid using ATP as a cosubstrate.</text>
</comment>
<feature type="binding site" evidence="11">
    <location>
        <position position="20"/>
    </location>
    <ligand>
        <name>Mg(2+)</name>
        <dbReference type="ChEBI" id="CHEBI:18420"/>
    </ligand>
</feature>
<comment type="caution">
    <text evidence="12">The sequence shown here is derived from an EMBL/GenBank/DDBJ whole genome shotgun (WGS) entry which is preliminary data.</text>
</comment>
<dbReference type="PANTHER" id="PTHR21087:SF16">
    <property type="entry name" value="SHIKIMATE KINASE 1, CHLOROPLASTIC"/>
    <property type="match status" value="1"/>
</dbReference>
<comment type="similarity">
    <text evidence="2 11">Belongs to the shikimate kinase family.</text>
</comment>
<dbReference type="CDD" id="cd00464">
    <property type="entry name" value="SK"/>
    <property type="match status" value="1"/>
</dbReference>
<keyword evidence="7 11" id="KW-0418">Kinase</keyword>
<evidence type="ECO:0000256" key="6">
    <source>
        <dbReference type="ARBA" id="ARBA00022741"/>
    </source>
</evidence>
<accession>A0A849SM93</accession>
<evidence type="ECO:0000256" key="7">
    <source>
        <dbReference type="ARBA" id="ARBA00022777"/>
    </source>
</evidence>
<dbReference type="EMBL" id="JABFRW010000002">
    <property type="protein sequence ID" value="NOT32560.1"/>
    <property type="molecule type" value="Genomic_DNA"/>
</dbReference>
<evidence type="ECO:0000256" key="4">
    <source>
        <dbReference type="ARBA" id="ARBA00022605"/>
    </source>
</evidence>
<evidence type="ECO:0000256" key="9">
    <source>
        <dbReference type="ARBA" id="ARBA00023141"/>
    </source>
</evidence>
<dbReference type="PANTHER" id="PTHR21087">
    <property type="entry name" value="SHIKIMATE KINASE"/>
    <property type="match status" value="1"/>
</dbReference>
<evidence type="ECO:0000313" key="13">
    <source>
        <dbReference type="Proteomes" id="UP000580839"/>
    </source>
</evidence>
<feature type="binding site" evidence="11">
    <location>
        <position position="62"/>
    </location>
    <ligand>
        <name>substrate</name>
    </ligand>
</feature>
<comment type="caution">
    <text evidence="11">Lacks conserved residue(s) required for the propagation of feature annotation.</text>
</comment>
<dbReference type="GO" id="GO:0009423">
    <property type="term" value="P:chorismate biosynthetic process"/>
    <property type="evidence" value="ECO:0007669"/>
    <property type="project" value="UniProtKB-UniRule"/>
</dbReference>
<dbReference type="PROSITE" id="PS01128">
    <property type="entry name" value="SHIKIMATE_KINASE"/>
    <property type="match status" value="1"/>
</dbReference>
<keyword evidence="4 11" id="KW-0028">Amino-acid biosynthesis</keyword>
<reference evidence="12 13" key="1">
    <citation type="submission" date="2020-04" db="EMBL/GenBank/DDBJ databases">
        <title>Metagenomic profiling of ammonia- and methane-oxidizing microorganisms in a Dutch drinking water treatment plant.</title>
        <authorList>
            <person name="Poghosyan L."/>
            <person name="Leucker S."/>
        </authorList>
    </citation>
    <scope>NUCLEOTIDE SEQUENCE [LARGE SCALE GENOMIC DNA]</scope>
    <source>
        <strain evidence="12">S-RSF-IL-03</strain>
    </source>
</reference>
<dbReference type="InterPro" id="IPR031322">
    <property type="entry name" value="Shikimate/glucono_kinase"/>
</dbReference>
<keyword evidence="9 11" id="KW-0057">Aromatic amino acid biosynthesis</keyword>
<evidence type="ECO:0000256" key="3">
    <source>
        <dbReference type="ARBA" id="ARBA00012154"/>
    </source>
</evidence>
<keyword evidence="6 11" id="KW-0547">Nucleotide-binding</keyword>